<accession>A0A7X2J3Z3</accession>
<feature type="transmembrane region" description="Helical" evidence="1">
    <location>
        <begin position="105"/>
        <end position="124"/>
    </location>
</feature>
<evidence type="ECO:0000256" key="1">
    <source>
        <dbReference type="SAM" id="Phobius"/>
    </source>
</evidence>
<dbReference type="GO" id="GO:0008233">
    <property type="term" value="F:peptidase activity"/>
    <property type="evidence" value="ECO:0007669"/>
    <property type="project" value="UniProtKB-KW"/>
</dbReference>
<sequence length="141" mass="16067">MKEEPLSIRSVKDKGSFVVLFDSVNFEPDWHADLNLFLFSILMSEIPLLSGKVWLCSAIHATWHISAGILFGTSVLGFSETNLFFRSVPTTSTQWLTGGTFGIERSNITLLLFTSLILIVAWHYRQQFKDLHRQVKDYQLG</sequence>
<dbReference type="PANTHER" id="PTHR39430">
    <property type="entry name" value="MEMBRANE-ASSOCIATED PROTEASE-RELATED"/>
    <property type="match status" value="1"/>
</dbReference>
<feature type="transmembrane region" description="Helical" evidence="1">
    <location>
        <begin position="67"/>
        <end position="85"/>
    </location>
</feature>
<keyword evidence="2" id="KW-0645">Protease</keyword>
<organism evidence="2 5">
    <name type="scientific">Lacticaseibacillus rhamnosus</name>
    <name type="common">Lactobacillus rhamnosus</name>
    <dbReference type="NCBI Taxonomy" id="47715"/>
    <lineage>
        <taxon>Bacteria</taxon>
        <taxon>Bacillati</taxon>
        <taxon>Bacillota</taxon>
        <taxon>Bacilli</taxon>
        <taxon>Lactobacillales</taxon>
        <taxon>Lactobacillaceae</taxon>
        <taxon>Lacticaseibacillus</taxon>
    </lineage>
</organism>
<dbReference type="AlphaFoldDB" id="A0A7X2J3Z3"/>
<reference evidence="2 5" key="2">
    <citation type="submission" date="2020-07" db="EMBL/GenBank/DDBJ databases">
        <title>Organ Donor 1.</title>
        <authorList>
            <person name="Marsh A.J."/>
            <person name="Azcarate-Peril M.A."/>
        </authorList>
    </citation>
    <scope>NUCLEOTIDE SEQUENCE [LARGE SCALE GENOMIC DNA]</scope>
    <source>
        <strain evidence="2 5">AMC0712</strain>
    </source>
</reference>
<gene>
    <name evidence="3" type="ORF">E6L36_14820</name>
    <name evidence="2" type="ORF">H0N82_01380</name>
</gene>
<evidence type="ECO:0000313" key="2">
    <source>
        <dbReference type="EMBL" id="NZA03799.1"/>
    </source>
</evidence>
<evidence type="ECO:0000313" key="5">
    <source>
        <dbReference type="Proteomes" id="UP000552935"/>
    </source>
</evidence>
<dbReference type="RefSeq" id="WP_005690370.1">
    <property type="nucleotide sequence ID" value="NZ_CABFNI010000003.1"/>
</dbReference>
<keyword evidence="1" id="KW-0812">Transmembrane</keyword>
<evidence type="ECO:0000313" key="4">
    <source>
        <dbReference type="Proteomes" id="UP000307517"/>
    </source>
</evidence>
<reference evidence="3 4" key="1">
    <citation type="submission" date="2019-04" db="EMBL/GenBank/DDBJ databases">
        <title>Genome Announcement to Ensure Probiotic Safety of Lactobacillus rhamnosus UBLR-58.</title>
        <authorList>
            <person name="Sulthana A."/>
            <person name="Lakshmi S.G."/>
            <person name="Madempudi R.S."/>
        </authorList>
    </citation>
    <scope>NUCLEOTIDE SEQUENCE [LARGE SCALE GENOMIC DNA]</scope>
    <source>
        <strain evidence="3 4">UBLR-58</strain>
    </source>
</reference>
<dbReference type="EMBL" id="SSHM01000001">
    <property type="protein sequence ID" value="THC81516.1"/>
    <property type="molecule type" value="Genomic_DNA"/>
</dbReference>
<name>A0A7X2J3Z3_LACRH</name>
<proteinExistence type="predicted"/>
<feature type="transmembrane region" description="Helical" evidence="1">
    <location>
        <begin position="36"/>
        <end position="55"/>
    </location>
</feature>
<comment type="caution">
    <text evidence="2">The sequence shown here is derived from an EMBL/GenBank/DDBJ whole genome shotgun (WGS) entry which is preliminary data.</text>
</comment>
<dbReference type="GO" id="GO:0006508">
    <property type="term" value="P:proteolysis"/>
    <property type="evidence" value="ECO:0007669"/>
    <property type="project" value="UniProtKB-KW"/>
</dbReference>
<keyword evidence="1" id="KW-0472">Membrane</keyword>
<evidence type="ECO:0000313" key="3">
    <source>
        <dbReference type="EMBL" id="THC81516.1"/>
    </source>
</evidence>
<dbReference type="EMBL" id="JACCKI010000001">
    <property type="protein sequence ID" value="NZA03799.1"/>
    <property type="molecule type" value="Genomic_DNA"/>
</dbReference>
<keyword evidence="1" id="KW-1133">Transmembrane helix</keyword>
<dbReference type="Proteomes" id="UP000552935">
    <property type="component" value="Unassembled WGS sequence"/>
</dbReference>
<keyword evidence="2" id="KW-0378">Hydrolase</keyword>
<protein>
    <submittedName>
        <fullName evidence="2">CAAX protease family protein</fullName>
    </submittedName>
</protein>
<dbReference type="PANTHER" id="PTHR39430:SF1">
    <property type="entry name" value="PROTEASE"/>
    <property type="match status" value="1"/>
</dbReference>
<dbReference type="Proteomes" id="UP000307517">
    <property type="component" value="Unassembled WGS sequence"/>
</dbReference>